<reference evidence="5 6" key="1">
    <citation type="submission" date="2016-12" db="EMBL/GenBank/DDBJ databases">
        <title>The draft genome sequence of Actinophytocola sp. 11-183.</title>
        <authorList>
            <person name="Wang W."/>
            <person name="Yuan L."/>
        </authorList>
    </citation>
    <scope>NUCLEOTIDE SEQUENCE [LARGE SCALE GENOMIC DNA]</scope>
    <source>
        <strain evidence="5 6">11-183</strain>
    </source>
</reference>
<dbReference type="PROSITE" id="PS01124">
    <property type="entry name" value="HTH_ARAC_FAMILY_2"/>
    <property type="match status" value="1"/>
</dbReference>
<feature type="domain" description="HTH araC/xylS-type" evidence="4">
    <location>
        <begin position="149"/>
        <end position="237"/>
    </location>
</feature>
<dbReference type="Pfam" id="PF12833">
    <property type="entry name" value="HTH_18"/>
    <property type="match status" value="1"/>
</dbReference>
<evidence type="ECO:0000256" key="1">
    <source>
        <dbReference type="ARBA" id="ARBA00023015"/>
    </source>
</evidence>
<organism evidence="5 6">
    <name type="scientific">Actinophytocola xanthii</name>
    <dbReference type="NCBI Taxonomy" id="1912961"/>
    <lineage>
        <taxon>Bacteria</taxon>
        <taxon>Bacillati</taxon>
        <taxon>Actinomycetota</taxon>
        <taxon>Actinomycetes</taxon>
        <taxon>Pseudonocardiales</taxon>
        <taxon>Pseudonocardiaceae</taxon>
    </lineage>
</organism>
<proteinExistence type="predicted"/>
<keyword evidence="6" id="KW-1185">Reference proteome</keyword>
<dbReference type="PANTHER" id="PTHR46796:SF15">
    <property type="entry name" value="BLL1074 PROTEIN"/>
    <property type="match status" value="1"/>
</dbReference>
<name>A0A1Q8CYZ2_9PSEU</name>
<protein>
    <recommendedName>
        <fullName evidence="4">HTH araC/xylS-type domain-containing protein</fullName>
    </recommendedName>
</protein>
<dbReference type="AlphaFoldDB" id="A0A1Q8CYZ2"/>
<dbReference type="InterPro" id="IPR050204">
    <property type="entry name" value="AraC_XylS_family_regulators"/>
</dbReference>
<evidence type="ECO:0000256" key="3">
    <source>
        <dbReference type="ARBA" id="ARBA00023163"/>
    </source>
</evidence>
<keyword evidence="1" id="KW-0805">Transcription regulation</keyword>
<comment type="caution">
    <text evidence="5">The sequence shown here is derived from an EMBL/GenBank/DDBJ whole genome shotgun (WGS) entry which is preliminary data.</text>
</comment>
<dbReference type="Gene3D" id="1.10.10.60">
    <property type="entry name" value="Homeodomain-like"/>
    <property type="match status" value="1"/>
</dbReference>
<dbReference type="PANTHER" id="PTHR46796">
    <property type="entry name" value="HTH-TYPE TRANSCRIPTIONAL ACTIVATOR RHAS-RELATED"/>
    <property type="match status" value="1"/>
</dbReference>
<accession>A0A1Q8CYZ2</accession>
<gene>
    <name evidence="5" type="ORF">BU204_01310</name>
</gene>
<evidence type="ECO:0000313" key="6">
    <source>
        <dbReference type="Proteomes" id="UP000185596"/>
    </source>
</evidence>
<dbReference type="EMBL" id="MSIE01000001">
    <property type="protein sequence ID" value="OLF19583.1"/>
    <property type="molecule type" value="Genomic_DNA"/>
</dbReference>
<sequence length="237" mass="25201">MASYAERPPQAATRGLLTCVWARSVMPSAVEETRVVPDACVDVMWERETGRMFVAGPDTGPHVTSLAAGELVGVRFHRGHSPVGLGVPADALRDERVELDALWAPSRVDRLADELAATASTERAQDVLSAAVLDGARGRSDPAVPAVLQLARSGARVGEMADSVGLTERQLHRRCLASFGYGPKVLQRVLRFDAAVRLARAGTGLADVAYRAGYADQAHLAREVRAFAGVPLTVLLG</sequence>
<evidence type="ECO:0000259" key="4">
    <source>
        <dbReference type="PROSITE" id="PS01124"/>
    </source>
</evidence>
<dbReference type="RefSeq" id="WP_075123617.1">
    <property type="nucleotide sequence ID" value="NZ_MSIE01000001.1"/>
</dbReference>
<dbReference type="InterPro" id="IPR018060">
    <property type="entry name" value="HTH_AraC"/>
</dbReference>
<dbReference type="InterPro" id="IPR046532">
    <property type="entry name" value="DUF6597"/>
</dbReference>
<evidence type="ECO:0000313" key="5">
    <source>
        <dbReference type="EMBL" id="OLF19583.1"/>
    </source>
</evidence>
<evidence type="ECO:0000256" key="2">
    <source>
        <dbReference type="ARBA" id="ARBA00023125"/>
    </source>
</evidence>
<keyword evidence="2" id="KW-0238">DNA-binding</keyword>
<dbReference type="SMART" id="SM00342">
    <property type="entry name" value="HTH_ARAC"/>
    <property type="match status" value="1"/>
</dbReference>
<dbReference type="GO" id="GO:0043565">
    <property type="term" value="F:sequence-specific DNA binding"/>
    <property type="evidence" value="ECO:0007669"/>
    <property type="project" value="InterPro"/>
</dbReference>
<keyword evidence="3" id="KW-0804">Transcription</keyword>
<dbReference type="GO" id="GO:0003700">
    <property type="term" value="F:DNA-binding transcription factor activity"/>
    <property type="evidence" value="ECO:0007669"/>
    <property type="project" value="InterPro"/>
</dbReference>
<dbReference type="STRING" id="1912961.BU204_01310"/>
<dbReference type="Proteomes" id="UP000185596">
    <property type="component" value="Unassembled WGS sequence"/>
</dbReference>
<dbReference type="Pfam" id="PF20240">
    <property type="entry name" value="DUF6597"/>
    <property type="match status" value="1"/>
</dbReference>